<accession>A0AAV7Z065</accession>
<evidence type="ECO:0000256" key="7">
    <source>
        <dbReference type="SAM" id="Phobius"/>
    </source>
</evidence>
<dbReference type="GO" id="GO:0005654">
    <property type="term" value="C:nucleoplasm"/>
    <property type="evidence" value="ECO:0007669"/>
    <property type="project" value="TreeGrafter"/>
</dbReference>
<gene>
    <name evidence="8" type="ORF">M0812_01562</name>
</gene>
<evidence type="ECO:0000313" key="9">
    <source>
        <dbReference type="Proteomes" id="UP001146793"/>
    </source>
</evidence>
<dbReference type="GO" id="GO:0000775">
    <property type="term" value="C:chromosome, centromeric region"/>
    <property type="evidence" value="ECO:0007669"/>
    <property type="project" value="UniProtKB-SubCell"/>
</dbReference>
<evidence type="ECO:0000313" key="8">
    <source>
        <dbReference type="EMBL" id="KAJ3434450.1"/>
    </source>
</evidence>
<keyword evidence="7" id="KW-1133">Transmembrane helix</keyword>
<keyword evidence="6" id="KW-0137">Centromere</keyword>
<evidence type="ECO:0000256" key="4">
    <source>
        <dbReference type="ARBA" id="ARBA00022454"/>
    </source>
</evidence>
<protein>
    <submittedName>
        <fullName evidence="8">Centromere protein n</fullName>
    </submittedName>
</protein>
<proteinExistence type="inferred from homology"/>
<dbReference type="PANTHER" id="PTHR46790">
    <property type="entry name" value="CENTROMERE PROTEIN N"/>
    <property type="match status" value="1"/>
</dbReference>
<dbReference type="GO" id="GO:0007059">
    <property type="term" value="P:chromosome segregation"/>
    <property type="evidence" value="ECO:0007669"/>
    <property type="project" value="InterPro"/>
</dbReference>
<comment type="subcellular location">
    <subcellularLocation>
        <location evidence="2">Chromosome</location>
        <location evidence="2">Centromere</location>
    </subcellularLocation>
    <subcellularLocation>
        <location evidence="1">Nucleus</location>
    </subcellularLocation>
</comment>
<dbReference type="PANTHER" id="PTHR46790:SF1">
    <property type="entry name" value="CENTROMERE PROTEIN N"/>
    <property type="match status" value="1"/>
</dbReference>
<reference evidence="8" key="1">
    <citation type="submission" date="2022-08" db="EMBL/GenBank/DDBJ databases">
        <title>Novel sulphate-reducing endosymbionts in the free-living metamonad Anaeramoeba.</title>
        <authorList>
            <person name="Jerlstrom-Hultqvist J."/>
            <person name="Cepicka I."/>
            <person name="Gallot-Lavallee L."/>
            <person name="Salas-Leiva D."/>
            <person name="Curtis B.A."/>
            <person name="Zahonova K."/>
            <person name="Pipaliya S."/>
            <person name="Dacks J."/>
            <person name="Roger A.J."/>
        </authorList>
    </citation>
    <scope>NUCLEOTIDE SEQUENCE</scope>
    <source>
        <strain evidence="8">Busselton2</strain>
    </source>
</reference>
<dbReference type="Proteomes" id="UP001146793">
    <property type="component" value="Unassembled WGS sequence"/>
</dbReference>
<dbReference type="Pfam" id="PF05238">
    <property type="entry name" value="CENP-N"/>
    <property type="match status" value="1"/>
</dbReference>
<comment type="caution">
    <text evidence="8">The sequence shown here is derived from an EMBL/GenBank/DDBJ whole genome shotgun (WGS) entry which is preliminary data.</text>
</comment>
<keyword evidence="5" id="KW-0539">Nucleus</keyword>
<evidence type="ECO:0000256" key="2">
    <source>
        <dbReference type="ARBA" id="ARBA00004584"/>
    </source>
</evidence>
<keyword evidence="7" id="KW-0812">Transmembrane</keyword>
<feature type="transmembrane region" description="Helical" evidence="7">
    <location>
        <begin position="168"/>
        <end position="187"/>
    </location>
</feature>
<organism evidence="8 9">
    <name type="scientific">Anaeramoeba flamelloides</name>
    <dbReference type="NCBI Taxonomy" id="1746091"/>
    <lineage>
        <taxon>Eukaryota</taxon>
        <taxon>Metamonada</taxon>
        <taxon>Anaeramoebidae</taxon>
        <taxon>Anaeramoeba</taxon>
    </lineage>
</organism>
<dbReference type="AlphaFoldDB" id="A0AAV7Z065"/>
<comment type="similarity">
    <text evidence="3">Belongs to the CENP-N/CHL4 family.</text>
</comment>
<evidence type="ECO:0000256" key="3">
    <source>
        <dbReference type="ARBA" id="ARBA00005566"/>
    </source>
</evidence>
<dbReference type="EMBL" id="JANTQA010000042">
    <property type="protein sequence ID" value="KAJ3434450.1"/>
    <property type="molecule type" value="Genomic_DNA"/>
</dbReference>
<evidence type="ECO:0000256" key="6">
    <source>
        <dbReference type="ARBA" id="ARBA00023328"/>
    </source>
</evidence>
<evidence type="ECO:0000256" key="5">
    <source>
        <dbReference type="ARBA" id="ARBA00023242"/>
    </source>
</evidence>
<dbReference type="InterPro" id="IPR052011">
    <property type="entry name" value="CENP-NAC/CAD_complex"/>
</dbReference>
<dbReference type="InterPro" id="IPR007902">
    <property type="entry name" value="Chl4/mis15/CENP-N"/>
</dbReference>
<evidence type="ECO:0000256" key="1">
    <source>
        <dbReference type="ARBA" id="ARBA00004123"/>
    </source>
</evidence>
<sequence>MSLRDPKKTKLRKILNKLNIKDILSLASNEWEIEFNQKKKLPKKSIVIERILKQLQKQNEPDRLITEENIAFADLKVLTINKKLKWSCLKLCQSNNLKNSQDNNQIGLDQINRRFYREFSLIFPESKERILIHSIIDENSQIFVRVSLNLNSKSSMDNDRKTNMDNNIIFYYVCVLPSYIFVPSATLKKRVIKQDTLFNLLELVFNCTKIKKIDLESNDLESLRQLLLFKSSQGSYKKYQLQAIKNSKLKKKILQSDQSQELKEKTGFTTEKLPIVKENLGVLKDRMENVVKQFGQFKQPIIQNLQFDIKVRLQQEKNLNDSENIDEDEELVENKNENENENIDLPFQVKFCGPDVLNGIRDLGSKGILSTPFPKSLKNIHSNSSNIYEIILK</sequence>
<dbReference type="GO" id="GO:0034080">
    <property type="term" value="P:CENP-A containing chromatin assembly"/>
    <property type="evidence" value="ECO:0007669"/>
    <property type="project" value="InterPro"/>
</dbReference>
<keyword evidence="4" id="KW-0158">Chromosome</keyword>
<keyword evidence="7" id="KW-0472">Membrane</keyword>
<name>A0AAV7Z065_9EUKA</name>